<feature type="site" description="Important for catalytic activity" evidence="7">
    <location>
        <position position="222"/>
    </location>
</feature>
<organism evidence="8 9">
    <name type="scientific">Candidatus Aphodosoma intestinipullorum</name>
    <dbReference type="NCBI Taxonomy" id="2840674"/>
    <lineage>
        <taxon>Bacteria</taxon>
        <taxon>Pseudomonadati</taxon>
        <taxon>Bacteroidota</taxon>
        <taxon>Bacteroidia</taxon>
        <taxon>Bacteroidales</taxon>
        <taxon>Candidatus Aphodosoma</taxon>
    </lineage>
</organism>
<dbReference type="CDD" id="cd08010">
    <property type="entry name" value="MltG_like"/>
    <property type="match status" value="1"/>
</dbReference>
<keyword evidence="1 7" id="KW-1003">Cell membrane</keyword>
<dbReference type="GO" id="GO:0009252">
    <property type="term" value="P:peptidoglycan biosynthetic process"/>
    <property type="evidence" value="ECO:0007669"/>
    <property type="project" value="UniProtKB-UniRule"/>
</dbReference>
<evidence type="ECO:0000256" key="5">
    <source>
        <dbReference type="ARBA" id="ARBA00023239"/>
    </source>
</evidence>
<dbReference type="NCBIfam" id="TIGR00247">
    <property type="entry name" value="endolytic transglycosylase MltG"/>
    <property type="match status" value="1"/>
</dbReference>
<evidence type="ECO:0000256" key="2">
    <source>
        <dbReference type="ARBA" id="ARBA00022692"/>
    </source>
</evidence>
<evidence type="ECO:0000256" key="6">
    <source>
        <dbReference type="ARBA" id="ARBA00023316"/>
    </source>
</evidence>
<name>A0A940DL59_9BACT</name>
<comment type="caution">
    <text evidence="8">The sequence shown here is derived from an EMBL/GenBank/DDBJ whole genome shotgun (WGS) entry which is preliminary data.</text>
</comment>
<evidence type="ECO:0000256" key="7">
    <source>
        <dbReference type="HAMAP-Rule" id="MF_02065"/>
    </source>
</evidence>
<keyword evidence="5 7" id="KW-0456">Lyase</keyword>
<reference evidence="8" key="2">
    <citation type="journal article" date="2021" name="PeerJ">
        <title>Extensive microbial diversity within the chicken gut microbiome revealed by metagenomics and culture.</title>
        <authorList>
            <person name="Gilroy R."/>
            <person name="Ravi A."/>
            <person name="Getino M."/>
            <person name="Pursley I."/>
            <person name="Horton D.L."/>
            <person name="Alikhan N.F."/>
            <person name="Baker D."/>
            <person name="Gharbi K."/>
            <person name="Hall N."/>
            <person name="Watson M."/>
            <person name="Adriaenssens E.M."/>
            <person name="Foster-Nyarko E."/>
            <person name="Jarju S."/>
            <person name="Secka A."/>
            <person name="Antonio M."/>
            <person name="Oren A."/>
            <person name="Chaudhuri R.R."/>
            <person name="La Ragione R."/>
            <person name="Hildebrand F."/>
            <person name="Pallen M.J."/>
        </authorList>
    </citation>
    <scope>NUCLEOTIDE SEQUENCE</scope>
    <source>
        <strain evidence="8">3924</strain>
    </source>
</reference>
<accession>A0A940DL59</accession>
<dbReference type="EMBL" id="JADIMV010000158">
    <property type="protein sequence ID" value="MBO8440793.1"/>
    <property type="molecule type" value="Genomic_DNA"/>
</dbReference>
<dbReference type="Proteomes" id="UP000712007">
    <property type="component" value="Unassembled WGS sequence"/>
</dbReference>
<dbReference type="GO" id="GO:0071555">
    <property type="term" value="P:cell wall organization"/>
    <property type="evidence" value="ECO:0007669"/>
    <property type="project" value="UniProtKB-KW"/>
</dbReference>
<comment type="similarity">
    <text evidence="7">Belongs to the transglycosylase MltG family.</text>
</comment>
<proteinExistence type="inferred from homology"/>
<dbReference type="GO" id="GO:0005886">
    <property type="term" value="C:plasma membrane"/>
    <property type="evidence" value="ECO:0007669"/>
    <property type="project" value="UniProtKB-UniRule"/>
</dbReference>
<evidence type="ECO:0000313" key="8">
    <source>
        <dbReference type="EMBL" id="MBO8440793.1"/>
    </source>
</evidence>
<keyword evidence="6 7" id="KW-0961">Cell wall biogenesis/degradation</keyword>
<evidence type="ECO:0000313" key="9">
    <source>
        <dbReference type="Proteomes" id="UP000712007"/>
    </source>
</evidence>
<evidence type="ECO:0000256" key="4">
    <source>
        <dbReference type="ARBA" id="ARBA00023136"/>
    </source>
</evidence>
<keyword evidence="3 7" id="KW-1133">Transmembrane helix</keyword>
<comment type="function">
    <text evidence="7">Functions as a peptidoglycan terminase that cleaves nascent peptidoglycan strands endolytically to terminate their elongation.</text>
</comment>
<dbReference type="Pfam" id="PF02618">
    <property type="entry name" value="YceG"/>
    <property type="match status" value="1"/>
</dbReference>
<sequence>MSRKKLSVIIGIAVAVLFAAAAAGTAFVYSLFLKPNFRADAGGVYIYARVAGDFDYIVRQIEDAGCAVDVKSFVRAARLRHADTALRPGRYSIKDGMCNREVVNMLNGGMQTPVKLRINNIRLPEQLARKLGAQLRADSAQFMTLLGDSAFLKRYDVDCRNVLSLFLPDTYEVYWTIEPEALFDRMCREYGRFWNDERRKKAEAAGLTPLEVSVLASIVDSETNSRREKPTVAGLYINRLRRGIPLQSDPTVKFAVGDFSLTQILYEHLDVESPYNTYKYAGLPPGPICMPTKEGIDAVLNYEKHNYLYMCAKETLDGEHNFAATLSEHNRNAARYHAALRRWMRQNRK</sequence>
<comment type="catalytic activity">
    <reaction evidence="7">
        <text>a peptidoglycan chain = a peptidoglycan chain with N-acetyl-1,6-anhydromuramyl-[peptide] at the reducing end + a peptidoglycan chain with N-acetylglucosamine at the non-reducing end.</text>
        <dbReference type="EC" id="4.2.2.29"/>
    </reaction>
</comment>
<protein>
    <recommendedName>
        <fullName evidence="7">Endolytic murein transglycosylase</fullName>
        <ecNumber evidence="7">4.2.2.29</ecNumber>
    </recommendedName>
    <alternativeName>
        <fullName evidence="7">Peptidoglycan lytic transglycosylase</fullName>
    </alternativeName>
    <alternativeName>
        <fullName evidence="7">Peptidoglycan polymerization terminase</fullName>
    </alternativeName>
</protein>
<keyword evidence="2 7" id="KW-0812">Transmembrane</keyword>
<dbReference type="InterPro" id="IPR003770">
    <property type="entry name" value="MLTG-like"/>
</dbReference>
<keyword evidence="4 7" id="KW-0472">Membrane</keyword>
<dbReference type="AlphaFoldDB" id="A0A940DL59"/>
<dbReference type="PANTHER" id="PTHR30518:SF2">
    <property type="entry name" value="ENDOLYTIC MUREIN TRANSGLYCOSYLASE"/>
    <property type="match status" value="1"/>
</dbReference>
<gene>
    <name evidence="7 8" type="primary">mltG</name>
    <name evidence="8" type="ORF">IAC51_09125</name>
</gene>
<dbReference type="Gene3D" id="3.30.160.60">
    <property type="entry name" value="Classic Zinc Finger"/>
    <property type="match status" value="1"/>
</dbReference>
<dbReference type="PANTHER" id="PTHR30518">
    <property type="entry name" value="ENDOLYTIC MUREIN TRANSGLYCOSYLASE"/>
    <property type="match status" value="1"/>
</dbReference>
<evidence type="ECO:0000256" key="3">
    <source>
        <dbReference type="ARBA" id="ARBA00022989"/>
    </source>
</evidence>
<dbReference type="GO" id="GO:0008932">
    <property type="term" value="F:lytic endotransglycosylase activity"/>
    <property type="evidence" value="ECO:0007669"/>
    <property type="project" value="UniProtKB-UniRule"/>
</dbReference>
<reference evidence="8" key="1">
    <citation type="submission" date="2020-10" db="EMBL/GenBank/DDBJ databases">
        <authorList>
            <person name="Gilroy R."/>
        </authorList>
    </citation>
    <scope>NUCLEOTIDE SEQUENCE</scope>
    <source>
        <strain evidence="8">3924</strain>
    </source>
</reference>
<evidence type="ECO:0000256" key="1">
    <source>
        <dbReference type="ARBA" id="ARBA00022475"/>
    </source>
</evidence>
<dbReference type="HAMAP" id="MF_02065">
    <property type="entry name" value="MltG"/>
    <property type="match status" value="1"/>
</dbReference>
<dbReference type="EC" id="4.2.2.29" evidence="7"/>